<name>A0ACC3SI30_9PEZI</name>
<evidence type="ECO:0000313" key="1">
    <source>
        <dbReference type="EMBL" id="KAK8214820.1"/>
    </source>
</evidence>
<comment type="caution">
    <text evidence="1">The sequence shown here is derived from an EMBL/GenBank/DDBJ whole genome shotgun (WGS) entry which is preliminary data.</text>
</comment>
<keyword evidence="2" id="KW-1185">Reference proteome</keyword>
<evidence type="ECO:0000313" key="2">
    <source>
        <dbReference type="Proteomes" id="UP001320706"/>
    </source>
</evidence>
<proteinExistence type="predicted"/>
<dbReference type="EMBL" id="JAMKPW020000010">
    <property type="protein sequence ID" value="KAK8214820.1"/>
    <property type="molecule type" value="Genomic_DNA"/>
</dbReference>
<gene>
    <name evidence="1" type="ORF">M8818_002403</name>
</gene>
<organism evidence="1 2">
    <name type="scientific">Zalaria obscura</name>
    <dbReference type="NCBI Taxonomy" id="2024903"/>
    <lineage>
        <taxon>Eukaryota</taxon>
        <taxon>Fungi</taxon>
        <taxon>Dikarya</taxon>
        <taxon>Ascomycota</taxon>
        <taxon>Pezizomycotina</taxon>
        <taxon>Dothideomycetes</taxon>
        <taxon>Dothideomycetidae</taxon>
        <taxon>Dothideales</taxon>
        <taxon>Zalariaceae</taxon>
        <taxon>Zalaria</taxon>
    </lineage>
</organism>
<protein>
    <submittedName>
        <fullName evidence="1">Uncharacterized protein</fullName>
    </submittedName>
</protein>
<reference evidence="1" key="1">
    <citation type="submission" date="2024-02" db="EMBL/GenBank/DDBJ databases">
        <title>Metagenome Assembled Genome of Zalaria obscura JY119.</title>
        <authorList>
            <person name="Vighnesh L."/>
            <person name="Jagadeeshwari U."/>
            <person name="Venkata Ramana C."/>
            <person name="Sasikala C."/>
        </authorList>
    </citation>
    <scope>NUCLEOTIDE SEQUENCE</scope>
    <source>
        <strain evidence="1">JY119</strain>
    </source>
</reference>
<accession>A0ACC3SI30</accession>
<sequence length="94" mass="10676">MPRARVLEACTNVPSKPPFNREPWRAILKRHSRFGRCCPLCVKQRSIFQDTAGDVSRSHDIQVTSLPYVNMLLSYSGSAICGFDLALHWKEVSK</sequence>
<dbReference type="Proteomes" id="UP001320706">
    <property type="component" value="Unassembled WGS sequence"/>
</dbReference>